<feature type="compositionally biased region" description="Polar residues" evidence="1">
    <location>
        <begin position="82"/>
        <end position="93"/>
    </location>
</feature>
<evidence type="ECO:0000256" key="1">
    <source>
        <dbReference type="SAM" id="MobiDB-lite"/>
    </source>
</evidence>
<evidence type="ECO:0000313" key="3">
    <source>
        <dbReference type="Proteomes" id="UP001151760"/>
    </source>
</evidence>
<comment type="caution">
    <text evidence="2">The sequence shown here is derived from an EMBL/GenBank/DDBJ whole genome shotgun (WGS) entry which is preliminary data.</text>
</comment>
<reference evidence="2" key="1">
    <citation type="journal article" date="2022" name="Int. J. Mol. Sci.">
        <title>Draft Genome of Tanacetum Coccineum: Genomic Comparison of Closely Related Tanacetum-Family Plants.</title>
        <authorList>
            <person name="Yamashiro T."/>
            <person name="Shiraishi A."/>
            <person name="Nakayama K."/>
            <person name="Satake H."/>
        </authorList>
    </citation>
    <scope>NUCLEOTIDE SEQUENCE</scope>
</reference>
<accession>A0ABQ5GH44</accession>
<feature type="region of interest" description="Disordered" evidence="1">
    <location>
        <begin position="1"/>
        <end position="105"/>
    </location>
</feature>
<evidence type="ECO:0000313" key="2">
    <source>
        <dbReference type="EMBL" id="GJT74449.1"/>
    </source>
</evidence>
<dbReference type="Proteomes" id="UP001151760">
    <property type="component" value="Unassembled WGS sequence"/>
</dbReference>
<protein>
    <submittedName>
        <fullName evidence="2">Uncharacterized protein</fullName>
    </submittedName>
</protein>
<sequence length="105" mass="11638">MDEEALRQSQEEQATCQRLDEEALKKEPLNMSKGSLNMLSDKDVSKPLAEADKGKKVTASSQPLPKFDKGPKAKTKAKLQGKNFNFDAQGTRSTPHKAFDVEESE</sequence>
<reference evidence="2" key="2">
    <citation type="submission" date="2022-01" db="EMBL/GenBank/DDBJ databases">
        <authorList>
            <person name="Yamashiro T."/>
            <person name="Shiraishi A."/>
            <person name="Satake H."/>
            <person name="Nakayama K."/>
        </authorList>
    </citation>
    <scope>NUCLEOTIDE SEQUENCE</scope>
</reference>
<feature type="compositionally biased region" description="Basic and acidic residues" evidence="1">
    <location>
        <begin position="40"/>
        <end position="55"/>
    </location>
</feature>
<organism evidence="2 3">
    <name type="scientific">Tanacetum coccineum</name>
    <dbReference type="NCBI Taxonomy" id="301880"/>
    <lineage>
        <taxon>Eukaryota</taxon>
        <taxon>Viridiplantae</taxon>
        <taxon>Streptophyta</taxon>
        <taxon>Embryophyta</taxon>
        <taxon>Tracheophyta</taxon>
        <taxon>Spermatophyta</taxon>
        <taxon>Magnoliopsida</taxon>
        <taxon>eudicotyledons</taxon>
        <taxon>Gunneridae</taxon>
        <taxon>Pentapetalae</taxon>
        <taxon>asterids</taxon>
        <taxon>campanulids</taxon>
        <taxon>Asterales</taxon>
        <taxon>Asteraceae</taxon>
        <taxon>Asteroideae</taxon>
        <taxon>Anthemideae</taxon>
        <taxon>Anthemidinae</taxon>
        <taxon>Tanacetum</taxon>
    </lineage>
</organism>
<name>A0ABQ5GH44_9ASTR</name>
<feature type="compositionally biased region" description="Basic and acidic residues" evidence="1">
    <location>
        <begin position="1"/>
        <end position="10"/>
    </location>
</feature>
<proteinExistence type="predicted"/>
<keyword evidence="3" id="KW-1185">Reference proteome</keyword>
<feature type="compositionally biased region" description="Basic and acidic residues" evidence="1">
    <location>
        <begin position="18"/>
        <end position="28"/>
    </location>
</feature>
<gene>
    <name evidence="2" type="ORF">Tco_1041174</name>
</gene>
<dbReference type="EMBL" id="BQNB010018442">
    <property type="protein sequence ID" value="GJT74449.1"/>
    <property type="molecule type" value="Genomic_DNA"/>
</dbReference>